<dbReference type="GO" id="GO:0008241">
    <property type="term" value="F:peptidyl-dipeptidase activity"/>
    <property type="evidence" value="ECO:0007669"/>
    <property type="project" value="UniProtKB-EC"/>
</dbReference>
<dbReference type="EC" id="3.4.15.5" evidence="9"/>
<dbReference type="Proteomes" id="UP000057213">
    <property type="component" value="Chromosome"/>
</dbReference>
<keyword evidence="4 7" id="KW-0378">Hydrolase</keyword>
<proteinExistence type="inferred from homology"/>
<keyword evidence="10" id="KW-1185">Reference proteome</keyword>
<evidence type="ECO:0000256" key="2">
    <source>
        <dbReference type="ARBA" id="ARBA00022670"/>
    </source>
</evidence>
<evidence type="ECO:0000259" key="8">
    <source>
        <dbReference type="Pfam" id="PF01432"/>
    </source>
</evidence>
<dbReference type="InterPro" id="IPR034005">
    <property type="entry name" value="M3A_DCP"/>
</dbReference>
<comment type="similarity">
    <text evidence="1 7">Belongs to the peptidase M3 family.</text>
</comment>
<dbReference type="InterPro" id="IPR024079">
    <property type="entry name" value="MetalloPept_cat_dom_sf"/>
</dbReference>
<keyword evidence="9" id="KW-0121">Carboxypeptidase</keyword>
<dbReference type="Pfam" id="PF01432">
    <property type="entry name" value="Peptidase_M3"/>
    <property type="match status" value="1"/>
</dbReference>
<dbReference type="EMBL" id="CP010401">
    <property type="protein sequence ID" value="ALE04133.1"/>
    <property type="molecule type" value="Genomic_DNA"/>
</dbReference>
<keyword evidence="5 7" id="KW-0862">Zinc</keyword>
<dbReference type="GO" id="GO:0046872">
    <property type="term" value="F:metal ion binding"/>
    <property type="evidence" value="ECO:0007669"/>
    <property type="project" value="UniProtKB-UniRule"/>
</dbReference>
<evidence type="ECO:0000256" key="3">
    <source>
        <dbReference type="ARBA" id="ARBA00022723"/>
    </source>
</evidence>
<organism evidence="9 10">
    <name type="scientific">Bartonella ancashensis</name>
    <dbReference type="NCBI Taxonomy" id="1318743"/>
    <lineage>
        <taxon>Bacteria</taxon>
        <taxon>Pseudomonadati</taxon>
        <taxon>Pseudomonadota</taxon>
        <taxon>Alphaproteobacteria</taxon>
        <taxon>Hyphomicrobiales</taxon>
        <taxon>Bartonellaceae</taxon>
        <taxon>Bartonella</taxon>
    </lineage>
</organism>
<dbReference type="KEGG" id="banc:PU02_1319"/>
<evidence type="ECO:0000313" key="10">
    <source>
        <dbReference type="Proteomes" id="UP000057213"/>
    </source>
</evidence>
<keyword evidence="6 7" id="KW-0482">Metalloprotease</keyword>
<dbReference type="PATRIC" id="fig|1318743.3.peg.1333"/>
<reference evidence="9 10" key="1">
    <citation type="journal article" date="2015" name="Genome Announc.">
        <title>Complete Genome Sequence of Bartonella ancashensis Strain 20.00, Isolated from the Blood of a Patient with Verruga Peruana.</title>
        <authorList>
            <person name="Hang J."/>
            <person name="Mullins K.E."/>
            <person name="Clifford R.J."/>
            <person name="Onmus-Leone F."/>
            <person name="Yang Y."/>
            <person name="Jiang J."/>
            <person name="Leguia M."/>
            <person name="Kasper M.R."/>
            <person name="Maguina C."/>
            <person name="Lesho E.P."/>
            <person name="Jarman R.G."/>
            <person name="Richards A.L."/>
            <person name="Blazes D."/>
        </authorList>
    </citation>
    <scope>NUCLEOTIDE SEQUENCE [LARGE SCALE GENOMIC DNA]</scope>
    <source>
        <strain evidence="9 10">20.00</strain>
    </source>
</reference>
<evidence type="ECO:0000256" key="6">
    <source>
        <dbReference type="ARBA" id="ARBA00023049"/>
    </source>
</evidence>
<dbReference type="InterPro" id="IPR024077">
    <property type="entry name" value="Neurolysin/TOP_dom2"/>
</dbReference>
<feature type="domain" description="Peptidase M3A/M3B catalytic" evidence="8">
    <location>
        <begin position="233"/>
        <end position="679"/>
    </location>
</feature>
<dbReference type="InterPro" id="IPR045090">
    <property type="entry name" value="Pept_M3A_M3B"/>
</dbReference>
<dbReference type="GO" id="GO:0004180">
    <property type="term" value="F:carboxypeptidase activity"/>
    <property type="evidence" value="ECO:0007669"/>
    <property type="project" value="UniProtKB-KW"/>
</dbReference>
<sequence length="680" mass="77393">MEVWGVMTKEAVLDWKGFSGLPDFASINDDDFRPAFDEALKEAEEEIEKIAIVEESPTLENFLQPFELSGKALDRVCSIFFLRSGAHSNLLIQQLEQEFVVKLSRHYSKIMMDARIFAKMSVLYRQMQGGIYDSETRRVIEIWWKKFVRSGANLNEESKERLAEIDEKLALLEATFGQNVLQDEASWVLFLDKEDLSGLPDNLVGSMQEGARERGHKEGYALTLARSIVEPFLKFSHRRDLRKIACQAWFKRGENGNGNDNREIITKIITLRGEKAKLLGYKSFADFKLDDTMAKSVDSVTNLLIPIWEKARAKAAVEQAELQNFSKSQGMSEAFEIWDWRYYAEKLRAKQFSFDESEIKNHFQLDCMIEAAFAVAGKLFGISFEENTSITLWHPDARLWEVKKIDGIVFGYFIGDYFARSSKRSGAWMSKLQLQHKLGGGQKPIVYNVCNFAKPSRGESALLSLDDARTLFHEFGHALHGLLSDVVWPSVAGTSVALDFVELPSQLYEHWLTVPEVLKSYATHVKTGLPMSQDLLDKILAARTFNSGFYAVEFIASALIDIAFHREEVVSDPILFERKELERLQMPETIVMRHRSPHFAHIFSGGGYAAGYYSYMWSEVLDADAFQAFEETGDVFNPELACRLKRFIYSAGGSADPEELYKAFRGRLPSPNAMIEKRGL</sequence>
<comment type="cofactor">
    <cofactor evidence="7">
        <name>Zn(2+)</name>
        <dbReference type="ChEBI" id="CHEBI:29105"/>
    </cofactor>
    <text evidence="7">Binds 1 zinc ion.</text>
</comment>
<dbReference type="InterPro" id="IPR001567">
    <property type="entry name" value="Pept_M3A_M3B_dom"/>
</dbReference>
<evidence type="ECO:0000256" key="4">
    <source>
        <dbReference type="ARBA" id="ARBA00022801"/>
    </source>
</evidence>
<evidence type="ECO:0000256" key="7">
    <source>
        <dbReference type="RuleBase" id="RU003435"/>
    </source>
</evidence>
<accession>A0A0M4L7X7</accession>
<evidence type="ECO:0000256" key="5">
    <source>
        <dbReference type="ARBA" id="ARBA00022833"/>
    </source>
</evidence>
<name>A0A0M4L7X7_9HYPH</name>
<dbReference type="GO" id="GO:0004222">
    <property type="term" value="F:metalloendopeptidase activity"/>
    <property type="evidence" value="ECO:0007669"/>
    <property type="project" value="InterPro"/>
</dbReference>
<dbReference type="SUPFAM" id="SSF55486">
    <property type="entry name" value="Metalloproteases ('zincins'), catalytic domain"/>
    <property type="match status" value="1"/>
</dbReference>
<evidence type="ECO:0000313" key="9">
    <source>
        <dbReference type="EMBL" id="ALE04133.1"/>
    </source>
</evidence>
<dbReference type="AlphaFoldDB" id="A0A0M4L7X7"/>
<dbReference type="STRING" id="1318743.PU02_1319"/>
<protein>
    <submittedName>
        <fullName evidence="9">Dipeptidyl carboxypeptidase Dcp</fullName>
        <ecNumber evidence="9">3.4.15.5</ecNumber>
    </submittedName>
</protein>
<keyword evidence="2 7" id="KW-0645">Protease</keyword>
<dbReference type="CDD" id="cd06456">
    <property type="entry name" value="M3A_DCP"/>
    <property type="match status" value="1"/>
</dbReference>
<dbReference type="PANTHER" id="PTHR43660:SF1">
    <property type="entry name" value="DIPEPTIDYL CARBOXYPEPTIDASE"/>
    <property type="match status" value="1"/>
</dbReference>
<dbReference type="Gene3D" id="3.40.390.10">
    <property type="entry name" value="Collagenase (Catalytic Domain)"/>
    <property type="match status" value="1"/>
</dbReference>
<gene>
    <name evidence="9" type="ORF">PU02_1319</name>
</gene>
<dbReference type="PANTHER" id="PTHR43660">
    <property type="entry name" value="DIPEPTIDYL CARBOXYPEPTIDASE"/>
    <property type="match status" value="1"/>
</dbReference>
<dbReference type="GO" id="GO:0005829">
    <property type="term" value="C:cytosol"/>
    <property type="evidence" value="ECO:0007669"/>
    <property type="project" value="UniProtKB-ARBA"/>
</dbReference>
<dbReference type="FunFam" id="3.40.390.10:FF:000009">
    <property type="entry name" value="Oligopeptidase A"/>
    <property type="match status" value="1"/>
</dbReference>
<keyword evidence="3 7" id="KW-0479">Metal-binding</keyword>
<dbReference type="Gene3D" id="1.10.1370.10">
    <property type="entry name" value="Neurolysin, domain 3"/>
    <property type="match status" value="1"/>
</dbReference>
<dbReference type="GO" id="GO:0006508">
    <property type="term" value="P:proteolysis"/>
    <property type="evidence" value="ECO:0007669"/>
    <property type="project" value="UniProtKB-KW"/>
</dbReference>
<evidence type="ECO:0000256" key="1">
    <source>
        <dbReference type="ARBA" id="ARBA00006040"/>
    </source>
</evidence>